<dbReference type="EC" id="2.7.13.3" evidence="2"/>
<dbReference type="InterPro" id="IPR003594">
    <property type="entry name" value="HATPase_dom"/>
</dbReference>
<dbReference type="PROSITE" id="PS50109">
    <property type="entry name" value="HIS_KIN"/>
    <property type="match status" value="1"/>
</dbReference>
<keyword evidence="5" id="KW-0418">Kinase</keyword>
<dbReference type="Pfam" id="PF02518">
    <property type="entry name" value="HATPase_c"/>
    <property type="match status" value="1"/>
</dbReference>
<dbReference type="RefSeq" id="WP_317021720.1">
    <property type="nucleotide sequence ID" value="NZ_CP136513.1"/>
</dbReference>
<dbReference type="CDD" id="cd00075">
    <property type="entry name" value="HATPase"/>
    <property type="match status" value="1"/>
</dbReference>
<evidence type="ECO:0000259" key="4">
    <source>
        <dbReference type="PROSITE" id="PS50109"/>
    </source>
</evidence>
<feature type="domain" description="Histidine kinase" evidence="4">
    <location>
        <begin position="1"/>
        <end position="85"/>
    </location>
</feature>
<evidence type="ECO:0000313" key="6">
    <source>
        <dbReference type="Proteomes" id="UP001302652"/>
    </source>
</evidence>
<dbReference type="InterPro" id="IPR004358">
    <property type="entry name" value="Sig_transdc_His_kin-like_C"/>
</dbReference>
<keyword evidence="3" id="KW-0597">Phosphoprotein</keyword>
<sequence>MSATTAAHRLLLSNKDNGRGIPPAMLGSLFEMFVPGPASGGQHNNGLGVWLSVVKHLVELHGGSVRAISDGMTGSEFIVDLPLDAGRPQQTTRGCRHHVDGYRSPTSCTGLVWTHGPVQNRGGRGGDKRRRRAHAVCEGRRPYPLQTCIRPARG</sequence>
<keyword evidence="5" id="KW-0808">Transferase</keyword>
<dbReference type="Proteomes" id="UP001302652">
    <property type="component" value="Chromosome 1"/>
</dbReference>
<organism evidence="5 6">
    <name type="scientific">Paraburkholderia kirstenboschensis</name>
    <dbReference type="NCBI Taxonomy" id="1245436"/>
    <lineage>
        <taxon>Bacteria</taxon>
        <taxon>Pseudomonadati</taxon>
        <taxon>Pseudomonadota</taxon>
        <taxon>Betaproteobacteria</taxon>
        <taxon>Burkholderiales</taxon>
        <taxon>Burkholderiaceae</taxon>
        <taxon>Paraburkholderia</taxon>
    </lineage>
</organism>
<dbReference type="EMBL" id="CP136513">
    <property type="protein sequence ID" value="WOD19686.1"/>
    <property type="molecule type" value="Genomic_DNA"/>
</dbReference>
<dbReference type="InterPro" id="IPR005467">
    <property type="entry name" value="His_kinase_dom"/>
</dbReference>
<comment type="catalytic activity">
    <reaction evidence="1">
        <text>ATP + protein L-histidine = ADP + protein N-phospho-L-histidine.</text>
        <dbReference type="EC" id="2.7.13.3"/>
    </reaction>
</comment>
<keyword evidence="6" id="KW-1185">Reference proteome</keyword>
<dbReference type="GO" id="GO:0016301">
    <property type="term" value="F:kinase activity"/>
    <property type="evidence" value="ECO:0007669"/>
    <property type="project" value="UniProtKB-KW"/>
</dbReference>
<dbReference type="PANTHER" id="PTHR43547:SF2">
    <property type="entry name" value="HYBRID SIGNAL TRANSDUCTION HISTIDINE KINASE C"/>
    <property type="match status" value="1"/>
</dbReference>
<gene>
    <name evidence="5" type="ORF">RW095_26070</name>
</gene>
<evidence type="ECO:0000256" key="1">
    <source>
        <dbReference type="ARBA" id="ARBA00000085"/>
    </source>
</evidence>
<proteinExistence type="predicted"/>
<dbReference type="SUPFAM" id="SSF55874">
    <property type="entry name" value="ATPase domain of HSP90 chaperone/DNA topoisomerase II/histidine kinase"/>
    <property type="match status" value="1"/>
</dbReference>
<accession>A0ABZ0ESV7</accession>
<dbReference type="Gene3D" id="3.30.565.10">
    <property type="entry name" value="Histidine kinase-like ATPase, C-terminal domain"/>
    <property type="match status" value="1"/>
</dbReference>
<dbReference type="PANTHER" id="PTHR43547">
    <property type="entry name" value="TWO-COMPONENT HISTIDINE KINASE"/>
    <property type="match status" value="1"/>
</dbReference>
<evidence type="ECO:0000256" key="2">
    <source>
        <dbReference type="ARBA" id="ARBA00012438"/>
    </source>
</evidence>
<evidence type="ECO:0000256" key="3">
    <source>
        <dbReference type="ARBA" id="ARBA00022553"/>
    </source>
</evidence>
<reference evidence="5 6" key="1">
    <citation type="submission" date="2023-10" db="EMBL/GenBank/DDBJ databases">
        <title>Surface-active antibiotics is a multifunctional adaptation for post-fire microbes.</title>
        <authorList>
            <person name="Liu M.D."/>
            <person name="Du Y."/>
            <person name="Koupaei S.K."/>
            <person name="Kim N.R."/>
            <person name="Zhang W."/>
            <person name="Traxler M.F."/>
        </authorList>
    </citation>
    <scope>NUCLEOTIDE SEQUENCE [LARGE SCALE GENOMIC DNA]</scope>
    <source>
        <strain evidence="5 6">F3</strain>
    </source>
</reference>
<dbReference type="PRINTS" id="PR00344">
    <property type="entry name" value="BCTRLSENSOR"/>
</dbReference>
<dbReference type="InterPro" id="IPR036890">
    <property type="entry name" value="HATPase_C_sf"/>
</dbReference>
<name>A0ABZ0ESV7_9BURK</name>
<protein>
    <recommendedName>
        <fullName evidence="2">histidine kinase</fullName>
        <ecNumber evidence="2">2.7.13.3</ecNumber>
    </recommendedName>
</protein>
<evidence type="ECO:0000313" key="5">
    <source>
        <dbReference type="EMBL" id="WOD19686.1"/>
    </source>
</evidence>